<proteinExistence type="predicted"/>
<evidence type="ECO:0000313" key="1">
    <source>
        <dbReference type="EMBL" id="ETP53952.1"/>
    </source>
</evidence>
<reference evidence="1 2" key="1">
    <citation type="submission" date="2013-11" db="EMBL/GenBank/DDBJ databases">
        <title>The Genome Sequence of Phytophthora parasitica P10297.</title>
        <authorList>
            <consortium name="The Broad Institute Genomics Platform"/>
            <person name="Russ C."/>
            <person name="Tyler B."/>
            <person name="Panabieres F."/>
            <person name="Shan W."/>
            <person name="Tripathy S."/>
            <person name="Grunwald N."/>
            <person name="Machado M."/>
            <person name="Johnson C.S."/>
            <person name="Walker B."/>
            <person name="Young S.K."/>
            <person name="Zeng Q."/>
            <person name="Gargeya S."/>
            <person name="Fitzgerald M."/>
            <person name="Haas B."/>
            <person name="Abouelleil A."/>
            <person name="Allen A.W."/>
            <person name="Alvarado L."/>
            <person name="Arachchi H.M."/>
            <person name="Berlin A.M."/>
            <person name="Chapman S.B."/>
            <person name="Gainer-Dewar J."/>
            <person name="Goldberg J."/>
            <person name="Griggs A."/>
            <person name="Gujja S."/>
            <person name="Hansen M."/>
            <person name="Howarth C."/>
            <person name="Imamovic A."/>
            <person name="Ireland A."/>
            <person name="Larimer J."/>
            <person name="McCowan C."/>
            <person name="Murphy C."/>
            <person name="Pearson M."/>
            <person name="Poon T.W."/>
            <person name="Priest M."/>
            <person name="Roberts A."/>
            <person name="Saif S."/>
            <person name="Shea T."/>
            <person name="Sisk P."/>
            <person name="Sykes S."/>
            <person name="Wortman J."/>
            <person name="Nusbaum C."/>
            <person name="Birren B."/>
        </authorList>
    </citation>
    <scope>NUCLEOTIDE SEQUENCE [LARGE SCALE GENOMIC DNA]</scope>
    <source>
        <strain evidence="1 2">P10297</strain>
    </source>
</reference>
<evidence type="ECO:0000313" key="2">
    <source>
        <dbReference type="Proteomes" id="UP000018948"/>
    </source>
</evidence>
<name>W3A2U0_PHYNI</name>
<comment type="caution">
    <text evidence="1">The sequence shown here is derived from an EMBL/GenBank/DDBJ whole genome shotgun (WGS) entry which is preliminary data.</text>
</comment>
<evidence type="ECO:0008006" key="3">
    <source>
        <dbReference type="Google" id="ProtNLM"/>
    </source>
</evidence>
<dbReference type="EMBL" id="ANIY01000212">
    <property type="protein sequence ID" value="ETP53952.1"/>
    <property type="molecule type" value="Genomic_DNA"/>
</dbReference>
<dbReference type="AlphaFoldDB" id="W3A2U0"/>
<organism evidence="1 2">
    <name type="scientific">Phytophthora nicotianae P10297</name>
    <dbReference type="NCBI Taxonomy" id="1317064"/>
    <lineage>
        <taxon>Eukaryota</taxon>
        <taxon>Sar</taxon>
        <taxon>Stramenopiles</taxon>
        <taxon>Oomycota</taxon>
        <taxon>Peronosporomycetes</taxon>
        <taxon>Peronosporales</taxon>
        <taxon>Peronosporaceae</taxon>
        <taxon>Phytophthora</taxon>
    </lineage>
</organism>
<sequence length="50" mass="5932">MRLLLMGFYTIGIIMTNQRQLYNDMVTKKRTKPMDILRGALMFAREQHDA</sequence>
<dbReference type="Proteomes" id="UP000018948">
    <property type="component" value="Unassembled WGS sequence"/>
</dbReference>
<protein>
    <recommendedName>
        <fullName evidence="3">PiggyBac transposable element-derived protein domain-containing protein</fullName>
    </recommendedName>
</protein>
<accession>W3A2U0</accession>
<gene>
    <name evidence="1" type="ORF">F442_01198</name>
</gene>